<evidence type="ECO:0000259" key="9">
    <source>
        <dbReference type="Pfam" id="PF25967"/>
    </source>
</evidence>
<comment type="caution">
    <text evidence="10">The sequence shown here is derived from an EMBL/GenBank/DDBJ whole genome shotgun (WGS) entry which is preliminary data.</text>
</comment>
<dbReference type="RefSeq" id="WP_377709474.1">
    <property type="nucleotide sequence ID" value="NZ_JBHSMP010000007.1"/>
</dbReference>
<keyword evidence="6" id="KW-0732">Signal</keyword>
<dbReference type="Pfam" id="PF25967">
    <property type="entry name" value="RND-MFP_C"/>
    <property type="match status" value="1"/>
</dbReference>
<gene>
    <name evidence="10" type="ORF">ACFPTO_03425</name>
</gene>
<evidence type="ECO:0000256" key="6">
    <source>
        <dbReference type="SAM" id="SignalP"/>
    </source>
</evidence>
<dbReference type="Gene3D" id="2.40.50.100">
    <property type="match status" value="1"/>
</dbReference>
<evidence type="ECO:0000313" key="11">
    <source>
        <dbReference type="Proteomes" id="UP001596103"/>
    </source>
</evidence>
<dbReference type="Gene3D" id="2.40.420.20">
    <property type="match status" value="1"/>
</dbReference>
<dbReference type="Gene3D" id="2.40.30.170">
    <property type="match status" value="1"/>
</dbReference>
<dbReference type="PANTHER" id="PTHR30469">
    <property type="entry name" value="MULTIDRUG RESISTANCE PROTEIN MDTA"/>
    <property type="match status" value="1"/>
</dbReference>
<protein>
    <submittedName>
        <fullName evidence="10">Efflux RND transporter periplasmic adaptor subunit</fullName>
    </submittedName>
</protein>
<comment type="similarity">
    <text evidence="2">Belongs to the membrane fusion protein (MFP) (TC 8.A.1) family.</text>
</comment>
<name>A0ABW0J498_9BURK</name>
<sequence>MRRQSSRSSRGIEWRRLAGLLSLCGAAALAACGKQTAAPPEPRPVVSMTVHPDQDGAPATYPGEVEARYSTPLSFRVNGKIVERSVRLGDAVKPGQILARLDPADYDKNTASAAAQLAAAQHRYVFAKQQLERDTAQAEANLIAKVQLEQTQDAYASATAQRDQAQQQLALAENQRRYTQLVADHAGIITAENADTGQNVQAGQSVYQLAWSGDIDVFCDLPENTVAGVSVGEHAQVNLPALPGKRYSARVREIAAAADPQSRTWRVKLTLDEPDAAVRLGMSANVVLAAKHAGAEGAFTIPATALFHDGNAPAVWVIHKPDNVLQLRSVTISRYDASTITVTSGLDDNDQIVLQGVHTVTTGQKVRPVPPLHSEDFAS</sequence>
<evidence type="ECO:0000259" key="8">
    <source>
        <dbReference type="Pfam" id="PF25954"/>
    </source>
</evidence>
<evidence type="ECO:0000256" key="3">
    <source>
        <dbReference type="ARBA" id="ARBA00022448"/>
    </source>
</evidence>
<dbReference type="InterPro" id="IPR058627">
    <property type="entry name" value="MdtA-like_C"/>
</dbReference>
<evidence type="ECO:0000256" key="1">
    <source>
        <dbReference type="ARBA" id="ARBA00004196"/>
    </source>
</evidence>
<evidence type="ECO:0000256" key="4">
    <source>
        <dbReference type="SAM" id="Coils"/>
    </source>
</evidence>
<keyword evidence="11" id="KW-1185">Reference proteome</keyword>
<dbReference type="EMBL" id="JBHSMP010000007">
    <property type="protein sequence ID" value="MFC5427863.1"/>
    <property type="molecule type" value="Genomic_DNA"/>
</dbReference>
<feature type="domain" description="Multidrug resistance protein MdtA-like barrel-sandwich hybrid" evidence="7">
    <location>
        <begin position="76"/>
        <end position="205"/>
    </location>
</feature>
<comment type="subcellular location">
    <subcellularLocation>
        <location evidence="1">Cell envelope</location>
    </subcellularLocation>
</comment>
<dbReference type="SUPFAM" id="SSF111369">
    <property type="entry name" value="HlyD-like secretion proteins"/>
    <property type="match status" value="1"/>
</dbReference>
<dbReference type="Proteomes" id="UP001596103">
    <property type="component" value="Unassembled WGS sequence"/>
</dbReference>
<feature type="signal peptide" evidence="6">
    <location>
        <begin position="1"/>
        <end position="30"/>
    </location>
</feature>
<dbReference type="Pfam" id="PF25954">
    <property type="entry name" value="Beta-barrel_RND_2"/>
    <property type="match status" value="1"/>
</dbReference>
<dbReference type="Gene3D" id="1.10.287.470">
    <property type="entry name" value="Helix hairpin bin"/>
    <property type="match status" value="1"/>
</dbReference>
<dbReference type="NCBIfam" id="TIGR01730">
    <property type="entry name" value="RND_mfp"/>
    <property type="match status" value="1"/>
</dbReference>
<dbReference type="InterPro" id="IPR058625">
    <property type="entry name" value="MdtA-like_BSH"/>
</dbReference>
<reference evidence="11" key="1">
    <citation type="journal article" date="2019" name="Int. J. Syst. Evol. Microbiol.">
        <title>The Global Catalogue of Microorganisms (GCM) 10K type strain sequencing project: providing services to taxonomists for standard genome sequencing and annotation.</title>
        <authorList>
            <consortium name="The Broad Institute Genomics Platform"/>
            <consortium name="The Broad Institute Genome Sequencing Center for Infectious Disease"/>
            <person name="Wu L."/>
            <person name="Ma J."/>
        </authorList>
    </citation>
    <scope>NUCLEOTIDE SEQUENCE [LARGE SCALE GENOMIC DNA]</scope>
    <source>
        <strain evidence="11">CCUG 56042</strain>
    </source>
</reference>
<evidence type="ECO:0000313" key="10">
    <source>
        <dbReference type="EMBL" id="MFC5427863.1"/>
    </source>
</evidence>
<dbReference type="PROSITE" id="PS51257">
    <property type="entry name" value="PROKAR_LIPOPROTEIN"/>
    <property type="match status" value="1"/>
</dbReference>
<evidence type="ECO:0000259" key="7">
    <source>
        <dbReference type="Pfam" id="PF25917"/>
    </source>
</evidence>
<organism evidence="10 11">
    <name type="scientific">Paraburkholderia denitrificans</name>
    <dbReference type="NCBI Taxonomy" id="694025"/>
    <lineage>
        <taxon>Bacteria</taxon>
        <taxon>Pseudomonadati</taxon>
        <taxon>Pseudomonadota</taxon>
        <taxon>Betaproteobacteria</taxon>
        <taxon>Burkholderiales</taxon>
        <taxon>Burkholderiaceae</taxon>
        <taxon>Paraburkholderia</taxon>
    </lineage>
</organism>
<dbReference type="PANTHER" id="PTHR30469:SF38">
    <property type="entry name" value="HLYD FAMILY SECRETION PROTEIN"/>
    <property type="match status" value="1"/>
</dbReference>
<keyword evidence="3" id="KW-0813">Transport</keyword>
<evidence type="ECO:0000256" key="2">
    <source>
        <dbReference type="ARBA" id="ARBA00009477"/>
    </source>
</evidence>
<accession>A0ABW0J498</accession>
<feature type="domain" description="Multidrug resistance protein MdtA-like C-terminal permuted SH3" evidence="9">
    <location>
        <begin position="298"/>
        <end position="357"/>
    </location>
</feature>
<evidence type="ECO:0000256" key="5">
    <source>
        <dbReference type="SAM" id="MobiDB-lite"/>
    </source>
</evidence>
<feature type="chain" id="PRO_5046989621" evidence="6">
    <location>
        <begin position="31"/>
        <end position="379"/>
    </location>
</feature>
<proteinExistence type="inferred from homology"/>
<feature type="coiled-coil region" evidence="4">
    <location>
        <begin position="148"/>
        <end position="175"/>
    </location>
</feature>
<dbReference type="InterPro" id="IPR058792">
    <property type="entry name" value="Beta-barrel_RND_2"/>
</dbReference>
<keyword evidence="4" id="KW-0175">Coiled coil</keyword>
<feature type="domain" description="CusB-like beta-barrel" evidence="8">
    <location>
        <begin position="220"/>
        <end position="291"/>
    </location>
</feature>
<dbReference type="InterPro" id="IPR006143">
    <property type="entry name" value="RND_pump_MFP"/>
</dbReference>
<dbReference type="Pfam" id="PF25917">
    <property type="entry name" value="BSH_RND"/>
    <property type="match status" value="1"/>
</dbReference>
<feature type="region of interest" description="Disordered" evidence="5">
    <location>
        <begin position="35"/>
        <end position="60"/>
    </location>
</feature>